<reference evidence="1" key="2">
    <citation type="journal article" date="2022" name="New Phytol.">
        <title>Evolutionary transition to the ectomycorrhizal habit in the genomes of a hyperdiverse lineage of mushroom-forming fungi.</title>
        <authorList>
            <person name="Looney B."/>
            <person name="Miyauchi S."/>
            <person name="Morin E."/>
            <person name="Drula E."/>
            <person name="Courty P.E."/>
            <person name="Kohler A."/>
            <person name="Kuo A."/>
            <person name="LaButti K."/>
            <person name="Pangilinan J."/>
            <person name="Lipzen A."/>
            <person name="Riley R."/>
            <person name="Andreopoulos W."/>
            <person name="He G."/>
            <person name="Johnson J."/>
            <person name="Nolan M."/>
            <person name="Tritt A."/>
            <person name="Barry K.W."/>
            <person name="Grigoriev I.V."/>
            <person name="Nagy L.G."/>
            <person name="Hibbett D."/>
            <person name="Henrissat B."/>
            <person name="Matheny P.B."/>
            <person name="Labbe J."/>
            <person name="Martin F.M."/>
        </authorList>
    </citation>
    <scope>NUCLEOTIDE SEQUENCE</scope>
    <source>
        <strain evidence="1">HHB10654</strain>
    </source>
</reference>
<dbReference type="EMBL" id="MU277206">
    <property type="protein sequence ID" value="KAI0062749.1"/>
    <property type="molecule type" value="Genomic_DNA"/>
</dbReference>
<comment type="caution">
    <text evidence="1">The sequence shown here is derived from an EMBL/GenBank/DDBJ whole genome shotgun (WGS) entry which is preliminary data.</text>
</comment>
<accession>A0ACB8T1X3</accession>
<evidence type="ECO:0000313" key="2">
    <source>
        <dbReference type="Proteomes" id="UP000814140"/>
    </source>
</evidence>
<organism evidence="1 2">
    <name type="scientific">Artomyces pyxidatus</name>
    <dbReference type="NCBI Taxonomy" id="48021"/>
    <lineage>
        <taxon>Eukaryota</taxon>
        <taxon>Fungi</taxon>
        <taxon>Dikarya</taxon>
        <taxon>Basidiomycota</taxon>
        <taxon>Agaricomycotina</taxon>
        <taxon>Agaricomycetes</taxon>
        <taxon>Russulales</taxon>
        <taxon>Auriscalpiaceae</taxon>
        <taxon>Artomyces</taxon>
    </lineage>
</organism>
<proteinExistence type="predicted"/>
<gene>
    <name evidence="1" type="ORF">BV25DRAFT_610807</name>
</gene>
<protein>
    <submittedName>
        <fullName evidence="1">Uncharacterized protein</fullName>
    </submittedName>
</protein>
<keyword evidence="2" id="KW-1185">Reference proteome</keyword>
<sequence length="131" mass="14288">MLLFRSSSLALRHRRTLRLWCTRPHAPGASRTMFALATPSLPSAMSAHIRAQCLSFSWTERSAQRLSTAAQPRRSRSPTPANAHSSTSRCCRATIEVRDDIEWEAVFSPAGPCEARGCAFTAMDGGGVRGV</sequence>
<name>A0ACB8T1X3_9AGAM</name>
<evidence type="ECO:0000313" key="1">
    <source>
        <dbReference type="EMBL" id="KAI0062749.1"/>
    </source>
</evidence>
<reference evidence="1" key="1">
    <citation type="submission" date="2021-03" db="EMBL/GenBank/DDBJ databases">
        <authorList>
            <consortium name="DOE Joint Genome Institute"/>
            <person name="Ahrendt S."/>
            <person name="Looney B.P."/>
            <person name="Miyauchi S."/>
            <person name="Morin E."/>
            <person name="Drula E."/>
            <person name="Courty P.E."/>
            <person name="Chicoki N."/>
            <person name="Fauchery L."/>
            <person name="Kohler A."/>
            <person name="Kuo A."/>
            <person name="Labutti K."/>
            <person name="Pangilinan J."/>
            <person name="Lipzen A."/>
            <person name="Riley R."/>
            <person name="Andreopoulos W."/>
            <person name="He G."/>
            <person name="Johnson J."/>
            <person name="Barry K.W."/>
            <person name="Grigoriev I.V."/>
            <person name="Nagy L."/>
            <person name="Hibbett D."/>
            <person name="Henrissat B."/>
            <person name="Matheny P.B."/>
            <person name="Labbe J."/>
            <person name="Martin F."/>
        </authorList>
    </citation>
    <scope>NUCLEOTIDE SEQUENCE</scope>
    <source>
        <strain evidence="1">HHB10654</strain>
    </source>
</reference>
<dbReference type="Proteomes" id="UP000814140">
    <property type="component" value="Unassembled WGS sequence"/>
</dbReference>